<evidence type="ECO:0000256" key="8">
    <source>
        <dbReference type="ARBA" id="ARBA00022475"/>
    </source>
</evidence>
<evidence type="ECO:0000256" key="9">
    <source>
        <dbReference type="ARBA" id="ARBA00022490"/>
    </source>
</evidence>
<dbReference type="GeneTree" id="ENSGT01030000234543"/>
<dbReference type="Gene3D" id="6.10.250.2510">
    <property type="match status" value="1"/>
</dbReference>
<evidence type="ECO:0000313" key="21">
    <source>
        <dbReference type="Ensembl" id="ENSXETP00000058946"/>
    </source>
</evidence>
<dbReference type="GO" id="GO:0007155">
    <property type="term" value="P:cell adhesion"/>
    <property type="evidence" value="ECO:0007669"/>
    <property type="project" value="UniProtKB-KW"/>
</dbReference>
<dbReference type="GO" id="GO:0030154">
    <property type="term" value="P:cell differentiation"/>
    <property type="evidence" value="ECO:0007669"/>
    <property type="project" value="UniProtKB-KW"/>
</dbReference>
<keyword evidence="12" id="KW-0965">Cell junction</keyword>
<feature type="region of interest" description="Disordered" evidence="20">
    <location>
        <begin position="923"/>
        <end position="951"/>
    </location>
</feature>
<evidence type="ECO:0000256" key="10">
    <source>
        <dbReference type="ARBA" id="ARBA00022782"/>
    </source>
</evidence>
<evidence type="ECO:0000256" key="7">
    <source>
        <dbReference type="ARBA" id="ARBA00022473"/>
    </source>
</evidence>
<comment type="subcellular location">
    <subcellularLocation>
        <location evidence="5">Cell junction</location>
        <location evidence="5">Adherens junction</location>
    </subcellularLocation>
    <subcellularLocation>
        <location evidence="3">Cell membrane</location>
        <topology evidence="3">Peripheral membrane protein</topology>
        <orientation evidence="3">Cytoplasmic side</orientation>
    </subcellularLocation>
    <subcellularLocation>
        <location evidence="4">Cell projection</location>
        <location evidence="4">Axon</location>
    </subcellularLocation>
    <subcellularLocation>
        <location evidence="2">Cytoplasm</location>
        <location evidence="2">Cytoskeleton</location>
    </subcellularLocation>
    <subcellularLocation>
        <location evidence="1">Nucleus</location>
    </subcellularLocation>
</comment>
<sequence length="965" mass="106939">MSSATSPIILKWDPKSLEIRTLTVESLLEPLVTQVTTLVNTSNKGPSGKKKGRSKKAHVLAASVEQATQNFLEKGEQIAKESQDLKEELISAVEDVRKQGDTMRITSSEFADDPCSSVKRGTMVRAARALLSAVTRLLILADMADVMRLLIHLKIVEEALESVKNATNEQDLAHRFKEFGKEMVKLNYVAARRQQELKDPHCRDEMAAARGALKKNATMLYTASQAFLRHPDVAATRANRDYVFKQVQEAIAGIANAAQATSPTDEKQAHTGIGELAAALNEFDNKIILDPLTFSEARFRPSLEEKLESIISGAALMADSSCTRDDRRERIVAECNSVRQALQDLLSEYMNNCRYGTWMDESCKSGRKEKGDPLNIAIDKMTKKTRDLRRQLRKAVMDHISDSFLETNVPLLVLIEAAKNGNEKEVKEYAQVFREHANKLVEVANLACSISNNEEGVKLVRMAATQIDSLCPQVINAALTLAARPQSKVAQDNMDVFKDQWEKQVRVLTEAVDDITSVDDFLSVSENHILEDVNKCVIALQEGDVDTLDRTAGAIRGRAARVIHIINAEMENYEAGVYTEKVLDATKLLCETVSPSFKGKVSRNIKRITGNERPFQFHKPARKLQLIISGAKDMKKAKLCLRTPEELEDDSDFEQEDYDVRSRTSVQTEDDQLIAGQSARAIMAQLPQEEKAKIAEQVEIFHQEKSKLDAEVAKWDDSGNDIIVLAKQMCMIMMEMTDFTRGKGPLKNTSDVINAAKKIAEAGSRMDKLARAVADQCPDSACKQDLIAYLQRIALYCHQLNICSKVKAEVQNLGGELIVSGTAVQSTFTTFYEVAGDVIAGGRDSQLSLDLLPSCTEGSLFGSGSRDSTMLDSATSLIQAAKNLMNAVVLTVKASYVASTKYQKVYGTAAVNSPVVSWKMKAPEKKPLVKREKPEEYQTRVRRGSQKKHISPVQALSEFKAMDSF</sequence>
<dbReference type="InterPro" id="IPR036723">
    <property type="entry name" value="Alpha-catenin/vinculin-like_sf"/>
</dbReference>
<feature type="region of interest" description="Disordered" evidence="20">
    <location>
        <begin position="648"/>
        <end position="670"/>
    </location>
</feature>
<dbReference type="GO" id="GO:0005634">
    <property type="term" value="C:nucleus"/>
    <property type="evidence" value="ECO:0007669"/>
    <property type="project" value="UniProtKB-SubCell"/>
</dbReference>
<dbReference type="GO" id="GO:0015629">
    <property type="term" value="C:actin cytoskeleton"/>
    <property type="evidence" value="ECO:0007669"/>
    <property type="project" value="InterPro"/>
</dbReference>
<dbReference type="FunFam" id="1.20.120.230:FF:000006">
    <property type="entry name" value="Catenin alpha 1"/>
    <property type="match status" value="1"/>
</dbReference>
<protein>
    <recommendedName>
        <fullName evidence="17">Catenin alpha-2</fullName>
    </recommendedName>
    <alternativeName>
        <fullName evidence="18">Alpha N-catenin</fullName>
    </alternativeName>
</protein>
<evidence type="ECO:0000256" key="5">
    <source>
        <dbReference type="ARBA" id="ARBA00004536"/>
    </source>
</evidence>
<dbReference type="PANTHER" id="PTHR18914">
    <property type="entry name" value="ALPHA CATENIN"/>
    <property type="match status" value="1"/>
</dbReference>
<feature type="compositionally biased region" description="Basic residues" evidence="20">
    <location>
        <begin position="940"/>
        <end position="950"/>
    </location>
</feature>
<dbReference type="GO" id="GO:0051015">
    <property type="term" value="F:actin filament binding"/>
    <property type="evidence" value="ECO:0007669"/>
    <property type="project" value="InterPro"/>
</dbReference>
<dbReference type="GO" id="GO:0030424">
    <property type="term" value="C:axon"/>
    <property type="evidence" value="ECO:0007669"/>
    <property type="project" value="UniProtKB-SubCell"/>
</dbReference>
<evidence type="ECO:0000256" key="14">
    <source>
        <dbReference type="ARBA" id="ARBA00023212"/>
    </source>
</evidence>
<evidence type="ECO:0000256" key="4">
    <source>
        <dbReference type="ARBA" id="ARBA00004489"/>
    </source>
</evidence>
<keyword evidence="11" id="KW-0130">Cell adhesion</keyword>
<comment type="function">
    <text evidence="19">May function as a linker between cadherin adhesion receptors and the cytoskeleton to regulate cell-cell adhesion and differentiation in the nervous system.</text>
</comment>
<keyword evidence="13" id="KW-0472">Membrane</keyword>
<dbReference type="PANTHER" id="PTHR18914:SF23">
    <property type="entry name" value="CATENIN ALPHA-2"/>
    <property type="match status" value="1"/>
</dbReference>
<evidence type="ECO:0000256" key="2">
    <source>
        <dbReference type="ARBA" id="ARBA00004245"/>
    </source>
</evidence>
<dbReference type="GO" id="GO:0005198">
    <property type="term" value="F:structural molecule activity"/>
    <property type="evidence" value="ECO:0007669"/>
    <property type="project" value="InterPro"/>
</dbReference>
<evidence type="ECO:0000256" key="11">
    <source>
        <dbReference type="ARBA" id="ARBA00022889"/>
    </source>
</evidence>
<evidence type="ECO:0000256" key="15">
    <source>
        <dbReference type="ARBA" id="ARBA00023242"/>
    </source>
</evidence>
<evidence type="ECO:0000256" key="16">
    <source>
        <dbReference type="ARBA" id="ARBA00023273"/>
    </source>
</evidence>
<dbReference type="GO" id="GO:0045296">
    <property type="term" value="F:cadherin binding"/>
    <property type="evidence" value="ECO:0007669"/>
    <property type="project" value="InterPro"/>
</dbReference>
<dbReference type="SUPFAM" id="SSF47220">
    <property type="entry name" value="alpha-catenin/vinculin-like"/>
    <property type="match status" value="4"/>
</dbReference>
<evidence type="ECO:0000256" key="18">
    <source>
        <dbReference type="ARBA" id="ARBA00029822"/>
    </source>
</evidence>
<dbReference type="Pfam" id="PF01044">
    <property type="entry name" value="Vinculin"/>
    <property type="match status" value="2"/>
</dbReference>
<dbReference type="PROSITE" id="PS00663">
    <property type="entry name" value="VINCULIN_1"/>
    <property type="match status" value="1"/>
</dbReference>
<reference evidence="21" key="2">
    <citation type="submission" date="2020-05" db="UniProtKB">
        <authorList>
            <consortium name="Ensembl"/>
        </authorList>
    </citation>
    <scope>IDENTIFICATION</scope>
</reference>
<keyword evidence="9" id="KW-0963">Cytoplasm</keyword>
<dbReference type="GO" id="GO:0005912">
    <property type="term" value="C:adherens junction"/>
    <property type="evidence" value="ECO:0007669"/>
    <property type="project" value="UniProtKB-SubCell"/>
</dbReference>
<keyword evidence="15" id="KW-0539">Nucleus</keyword>
<dbReference type="Ensembl" id="ENSXETT00000060370">
    <property type="protein sequence ID" value="ENSXETP00000058946"/>
    <property type="gene ID" value="ENSXETG00000040099"/>
</dbReference>
<proteinExistence type="inferred from homology"/>
<gene>
    <name evidence="21" type="primary">ctnna2</name>
</gene>
<keyword evidence="10" id="KW-0221">Differentiation</keyword>
<reference evidence="21" key="1">
    <citation type="journal article" date="2010" name="Science">
        <title>The genome of the Western clawed frog Xenopus tropicalis.</title>
        <authorList>
            <person name="Hellsten U."/>
            <person name="Harland R.M."/>
            <person name="Gilchrist M.J."/>
            <person name="Hendrix D."/>
            <person name="Jurka J."/>
            <person name="Kapitonov V."/>
            <person name="Ovcharenko I."/>
            <person name="Putnam N.H."/>
            <person name="Shu S."/>
            <person name="Taher L."/>
            <person name="Blitz I.L."/>
            <person name="Blumberg B."/>
            <person name="Dichmann D.S."/>
            <person name="Dubchak I."/>
            <person name="Amaya E."/>
            <person name="Detter J.C."/>
            <person name="Fletcher R."/>
            <person name="Gerhard D.S."/>
            <person name="Goodstein D."/>
            <person name="Graves T."/>
            <person name="Grigoriev I.V."/>
            <person name="Grimwood J."/>
            <person name="Kawashima T."/>
            <person name="Lindquist E."/>
            <person name="Lucas S.M."/>
            <person name="Mead P.E."/>
            <person name="Mitros T."/>
            <person name="Ogino H."/>
            <person name="Ohta Y."/>
            <person name="Poliakov A.V."/>
            <person name="Pollet N."/>
            <person name="Robert J."/>
            <person name="Salamov A."/>
            <person name="Sater A.K."/>
            <person name="Schmutz J."/>
            <person name="Terry A."/>
            <person name="Vize P.D."/>
            <person name="Warren W.C."/>
            <person name="Wells D."/>
            <person name="Wills A."/>
            <person name="Wilson R.K."/>
            <person name="Zimmerman L.B."/>
            <person name="Zorn A.M."/>
            <person name="Grainger R."/>
            <person name="Grammer T."/>
            <person name="Khokha M.K."/>
            <person name="Richardson P.M."/>
            <person name="Rokhsar D.S."/>
        </authorList>
    </citation>
    <scope>NUCLEOTIDE SEQUENCE [LARGE SCALE GENOMIC DNA]</scope>
    <source>
        <strain evidence="21">Nigerian</strain>
    </source>
</reference>
<organism evidence="21">
    <name type="scientific">Xenopus tropicalis</name>
    <name type="common">Western clawed frog</name>
    <name type="synonym">Silurana tropicalis</name>
    <dbReference type="NCBI Taxonomy" id="8364"/>
    <lineage>
        <taxon>Eukaryota</taxon>
        <taxon>Metazoa</taxon>
        <taxon>Chordata</taxon>
        <taxon>Craniata</taxon>
        <taxon>Vertebrata</taxon>
        <taxon>Euteleostomi</taxon>
        <taxon>Amphibia</taxon>
        <taxon>Batrachia</taxon>
        <taxon>Anura</taxon>
        <taxon>Pipoidea</taxon>
        <taxon>Pipidae</taxon>
        <taxon>Xenopodinae</taxon>
        <taxon>Xenopus</taxon>
        <taxon>Silurana</taxon>
    </lineage>
</organism>
<dbReference type="InterPro" id="IPR000633">
    <property type="entry name" value="Vinculin_CS"/>
</dbReference>
<evidence type="ECO:0000256" key="3">
    <source>
        <dbReference type="ARBA" id="ARBA00004413"/>
    </source>
</evidence>
<dbReference type="GO" id="GO:0005886">
    <property type="term" value="C:plasma membrane"/>
    <property type="evidence" value="ECO:0007669"/>
    <property type="project" value="UniProtKB-SubCell"/>
</dbReference>
<evidence type="ECO:0000256" key="13">
    <source>
        <dbReference type="ARBA" id="ARBA00023136"/>
    </source>
</evidence>
<evidence type="ECO:0000256" key="19">
    <source>
        <dbReference type="ARBA" id="ARBA00057116"/>
    </source>
</evidence>
<dbReference type="PRINTS" id="PR00805">
    <property type="entry name" value="ALPHACATENIN"/>
</dbReference>
<dbReference type="Gene3D" id="1.20.120.230">
    <property type="entry name" value="Alpha-catenin/vinculin-like"/>
    <property type="match status" value="5"/>
</dbReference>
<evidence type="ECO:0000256" key="1">
    <source>
        <dbReference type="ARBA" id="ARBA00004123"/>
    </source>
</evidence>
<dbReference type="InterPro" id="IPR006077">
    <property type="entry name" value="Vinculin/catenin"/>
</dbReference>
<feature type="compositionally biased region" description="Basic and acidic residues" evidence="20">
    <location>
        <begin position="923"/>
        <end position="939"/>
    </location>
</feature>
<accession>A0A6I8PL86</accession>
<keyword evidence="7" id="KW-0217">Developmental protein</keyword>
<evidence type="ECO:0000256" key="20">
    <source>
        <dbReference type="SAM" id="MobiDB-lite"/>
    </source>
</evidence>
<keyword evidence="8" id="KW-1003">Cell membrane</keyword>
<comment type="similarity">
    <text evidence="6">Belongs to the vinculin/alpha-catenin family.</text>
</comment>
<keyword evidence="14" id="KW-0206">Cytoskeleton</keyword>
<dbReference type="Bgee" id="ENSXETG00000040099">
    <property type="expression patterns" value="Expressed in brain and 7 other cell types or tissues"/>
</dbReference>
<dbReference type="AlphaFoldDB" id="A0A6I8PL86"/>
<evidence type="ECO:0000256" key="6">
    <source>
        <dbReference type="ARBA" id="ARBA00008376"/>
    </source>
</evidence>
<dbReference type="FunFam" id="1.20.120.230:FF:000007">
    <property type="entry name" value="Catenin alpha 1"/>
    <property type="match status" value="1"/>
</dbReference>
<evidence type="ECO:0000256" key="12">
    <source>
        <dbReference type="ARBA" id="ARBA00022949"/>
    </source>
</evidence>
<dbReference type="InterPro" id="IPR001033">
    <property type="entry name" value="Alpha_catenin"/>
</dbReference>
<evidence type="ECO:0000256" key="17">
    <source>
        <dbReference type="ARBA" id="ARBA00023806"/>
    </source>
</evidence>
<keyword evidence="16" id="KW-0966">Cell projection</keyword>
<name>A0A6I8PL86_XENTR</name>
<dbReference type="FunFam" id="1.20.120.230:FF:000008">
    <property type="entry name" value="Catenin alpha 1"/>
    <property type="match status" value="1"/>
</dbReference>
<feature type="compositionally biased region" description="Acidic residues" evidence="20">
    <location>
        <begin position="648"/>
        <end position="657"/>
    </location>
</feature>